<evidence type="ECO:0000313" key="2">
    <source>
        <dbReference type="Proteomes" id="UP000356253"/>
    </source>
</evidence>
<dbReference type="EMBL" id="CABVMM010000004">
    <property type="protein sequence ID" value="VVV00008.1"/>
    <property type="molecule type" value="Genomic_DNA"/>
</dbReference>
<protein>
    <submittedName>
        <fullName evidence="1">Uncharacterized protein</fullName>
    </submittedName>
</protein>
<evidence type="ECO:0000313" key="1">
    <source>
        <dbReference type="EMBL" id="VVV00008.1"/>
    </source>
</evidence>
<organism evidence="1 2">
    <name type="scientific">Mesonia oceanica</name>
    <dbReference type="NCBI Taxonomy" id="2687242"/>
    <lineage>
        <taxon>Bacteria</taxon>
        <taxon>Pseudomonadati</taxon>
        <taxon>Bacteroidota</taxon>
        <taxon>Flavobacteriia</taxon>
        <taxon>Flavobacteriales</taxon>
        <taxon>Flavobacteriaceae</taxon>
        <taxon>Mesonia</taxon>
    </lineage>
</organism>
<reference evidence="1" key="1">
    <citation type="submission" date="2019-09" db="EMBL/GenBank/DDBJ databases">
        <authorList>
            <person name="Rodrigo-Torres L."/>
            <person name="Arahal R. D."/>
            <person name="Lucena T."/>
        </authorList>
    </citation>
    <scope>NUCLEOTIDE SEQUENCE</scope>
    <source>
        <strain evidence="1">ISS653</strain>
    </source>
</reference>
<gene>
    <name evidence="1" type="ORF">FVB9532_01269</name>
</gene>
<sequence length="197" mass="22222">MKKLLLLIVLFITATLQAQEISYGVKAGLNLSYLRIKDNVLVDSKMKSGFHIGGVGEMKVSKLFAIETQLLYSQQNSVLEIKLSAFRQSDSRGSEPVFEEDLEIDYQLGYLNLPILAKIYIIDGFNVFLGPQFCFLVSDKENYDFKNFDYGFMGGLGYQLNSGLFFSANYYYGSSDISNQKIGIKQEVIQISVGYML</sequence>
<keyword evidence="2" id="KW-1185">Reference proteome</keyword>
<dbReference type="Proteomes" id="UP000356253">
    <property type="component" value="Unassembled WGS sequence"/>
</dbReference>
<accession>A0AC61Y7W6</accession>
<name>A0AC61Y7W6_9FLAO</name>
<proteinExistence type="predicted"/>
<comment type="caution">
    <text evidence="1">The sequence shown here is derived from an EMBL/GenBank/DDBJ whole genome shotgun (WGS) entry which is preliminary data.</text>
</comment>